<feature type="non-terminal residue" evidence="1">
    <location>
        <position position="1"/>
    </location>
</feature>
<dbReference type="EMBL" id="GEDG01007210">
    <property type="protein sequence ID" value="JAP31281.1"/>
    <property type="molecule type" value="Transcribed_RNA"/>
</dbReference>
<organism evidence="1">
    <name type="scientific">Solanum chacoense</name>
    <name type="common">Chaco potato</name>
    <dbReference type="NCBI Taxonomy" id="4108"/>
    <lineage>
        <taxon>Eukaryota</taxon>
        <taxon>Viridiplantae</taxon>
        <taxon>Streptophyta</taxon>
        <taxon>Embryophyta</taxon>
        <taxon>Tracheophyta</taxon>
        <taxon>Spermatophyta</taxon>
        <taxon>Magnoliopsida</taxon>
        <taxon>eudicotyledons</taxon>
        <taxon>Gunneridae</taxon>
        <taxon>Pentapetalae</taxon>
        <taxon>asterids</taxon>
        <taxon>lamiids</taxon>
        <taxon>Solanales</taxon>
        <taxon>Solanaceae</taxon>
        <taxon>Solanoideae</taxon>
        <taxon>Solaneae</taxon>
        <taxon>Solanum</taxon>
    </lineage>
</organism>
<sequence>IFTLHKQKYKTIQTTNYNPKSHKFTIHKSNLYAWSIYTSNWMLLAENLIYLRPNQIEYVVPDHLSLQLIMCVTFSSCNTYVSVTLTF</sequence>
<evidence type="ECO:0000313" key="1">
    <source>
        <dbReference type="EMBL" id="JAP31281.1"/>
    </source>
</evidence>
<name>A0A0V0IFP0_SOLCH</name>
<protein>
    <submittedName>
        <fullName evidence="1">Putative ovule protein</fullName>
    </submittedName>
</protein>
<reference evidence="1" key="1">
    <citation type="submission" date="2015-12" db="EMBL/GenBank/DDBJ databases">
        <title>Gene expression during late stages of embryo sac development: a critical building block for successful pollen-pistil interactions.</title>
        <authorList>
            <person name="Liu Y."/>
            <person name="Joly V."/>
            <person name="Sabar M."/>
            <person name="Matton D.P."/>
        </authorList>
    </citation>
    <scope>NUCLEOTIDE SEQUENCE</scope>
</reference>
<accession>A0A0V0IFP0</accession>
<dbReference type="AlphaFoldDB" id="A0A0V0IFP0"/>
<proteinExistence type="predicted"/>